<comment type="caution">
    <text evidence="1">The sequence shown here is derived from an EMBL/GenBank/DDBJ whole genome shotgun (WGS) entry which is preliminary data.</text>
</comment>
<proteinExistence type="predicted"/>
<accession>A0ABU1U594</accession>
<organism evidence="1 2">
    <name type="scientific">Fictibacillus barbaricus</name>
    <dbReference type="NCBI Taxonomy" id="182136"/>
    <lineage>
        <taxon>Bacteria</taxon>
        <taxon>Bacillati</taxon>
        <taxon>Bacillota</taxon>
        <taxon>Bacilli</taxon>
        <taxon>Bacillales</taxon>
        <taxon>Fictibacillaceae</taxon>
        <taxon>Fictibacillus</taxon>
    </lineage>
</organism>
<sequence length="76" mass="8501">MPGVFLCAFVEVEWSALLGMYGDSLLKLVVKAGNNLLIIEPEIQTSKNKAENRVDLLKQKLKKRKGNKLLGVRPHV</sequence>
<name>A0ABU1U594_9BACL</name>
<evidence type="ECO:0000313" key="2">
    <source>
        <dbReference type="Proteomes" id="UP001258181"/>
    </source>
</evidence>
<dbReference type="Proteomes" id="UP001258181">
    <property type="component" value="Unassembled WGS sequence"/>
</dbReference>
<keyword evidence="2" id="KW-1185">Reference proteome</keyword>
<reference evidence="1 2" key="1">
    <citation type="submission" date="2023-07" db="EMBL/GenBank/DDBJ databases">
        <title>Sorghum-associated microbial communities from plants grown in Nebraska, USA.</title>
        <authorList>
            <person name="Schachtman D."/>
        </authorList>
    </citation>
    <scope>NUCLEOTIDE SEQUENCE [LARGE SCALE GENOMIC DNA]</scope>
    <source>
        <strain evidence="1 2">BE211</strain>
    </source>
</reference>
<evidence type="ECO:0000313" key="1">
    <source>
        <dbReference type="EMBL" id="MDR7074659.1"/>
    </source>
</evidence>
<protein>
    <submittedName>
        <fullName evidence="1">Uncharacterized protein YegP (UPF0339 family)</fullName>
    </submittedName>
</protein>
<gene>
    <name evidence="1" type="ORF">J2X07_003656</name>
</gene>
<dbReference type="EMBL" id="JAVDWA010000009">
    <property type="protein sequence ID" value="MDR7074659.1"/>
    <property type="molecule type" value="Genomic_DNA"/>
</dbReference>